<dbReference type="Proteomes" id="UP000265691">
    <property type="component" value="Unassembled WGS sequence"/>
</dbReference>
<evidence type="ECO:0000256" key="2">
    <source>
        <dbReference type="SAM" id="Phobius"/>
    </source>
</evidence>
<comment type="caution">
    <text evidence="3">The sequence shown here is derived from an EMBL/GenBank/DDBJ whole genome shotgun (WGS) entry which is preliminary data.</text>
</comment>
<feature type="transmembrane region" description="Helical" evidence="2">
    <location>
        <begin position="75"/>
        <end position="95"/>
    </location>
</feature>
<keyword evidence="2" id="KW-0472">Membrane</keyword>
<dbReference type="EMBL" id="NRHC01000060">
    <property type="protein sequence ID" value="RIY32350.1"/>
    <property type="molecule type" value="Genomic_DNA"/>
</dbReference>
<gene>
    <name evidence="3" type="ORF">CKF54_05060</name>
</gene>
<dbReference type="RefSeq" id="WP_119525276.1">
    <property type="nucleotide sequence ID" value="NZ_NRHC01000060.1"/>
</dbReference>
<keyword evidence="2" id="KW-0812">Transmembrane</keyword>
<feature type="compositionally biased region" description="Basic and acidic residues" evidence="1">
    <location>
        <begin position="1"/>
        <end position="17"/>
    </location>
</feature>
<evidence type="ECO:0000256" key="1">
    <source>
        <dbReference type="SAM" id="MobiDB-lite"/>
    </source>
</evidence>
<feature type="region of interest" description="Disordered" evidence="1">
    <location>
        <begin position="1"/>
        <end position="22"/>
    </location>
</feature>
<sequence>MALDRRQQSMDPRKLEQEYTPEQVVNDESLEHEFSLKSHGRLAINSFEDEHPPAKRRFRIAHMAKDAIVKNVTRGVTGLLVALTLLGSLVALVVFSNE</sequence>
<dbReference type="AlphaFoldDB" id="A0A3A1Y4N0"/>
<evidence type="ECO:0000313" key="4">
    <source>
        <dbReference type="Proteomes" id="UP000265691"/>
    </source>
</evidence>
<proteinExistence type="predicted"/>
<accession>A0A3A1Y4N0</accession>
<protein>
    <submittedName>
        <fullName evidence="3">Uncharacterized protein</fullName>
    </submittedName>
</protein>
<dbReference type="OrthoDB" id="5690327at2"/>
<keyword evidence="2" id="KW-1133">Transmembrane helix</keyword>
<organism evidence="3 4">
    <name type="scientific">Psittacicella hinzii</name>
    <dbReference type="NCBI Taxonomy" id="2028575"/>
    <lineage>
        <taxon>Bacteria</taxon>
        <taxon>Pseudomonadati</taxon>
        <taxon>Pseudomonadota</taxon>
        <taxon>Gammaproteobacteria</taxon>
        <taxon>Pasteurellales</taxon>
        <taxon>Psittacicellaceae</taxon>
        <taxon>Psittacicella</taxon>
    </lineage>
</organism>
<name>A0A3A1Y4N0_9GAMM</name>
<evidence type="ECO:0000313" key="3">
    <source>
        <dbReference type="EMBL" id="RIY32350.1"/>
    </source>
</evidence>
<keyword evidence="4" id="KW-1185">Reference proteome</keyword>
<reference evidence="3 4" key="1">
    <citation type="submission" date="2017-08" db="EMBL/GenBank/DDBJ databases">
        <title>Reclassification of Bisgaard taxon 37 and 44.</title>
        <authorList>
            <person name="Christensen H."/>
        </authorList>
    </citation>
    <scope>NUCLEOTIDE SEQUENCE [LARGE SCALE GENOMIC DNA]</scope>
    <source>
        <strain evidence="3 4">B96_3</strain>
    </source>
</reference>